<sequence>GILRDKSFLKLEWSDLDAVLDVHLKGAFYVSQPAFRVMKENGYGRFVFTASNATFGNFGQTNYSAAKMGLVGLSNTIAVEGARAGILSNVIMPVAKTRMTEELLGEFANYLAPEFVTPMVAYLCSEACTTTHGAYSAAGGRYAKVFWGLGQGWYAGQEGRPTAEDIAAHLAEIEKEEGYIVPSSTTDEIVALSGLFNPQ</sequence>
<proteinExistence type="inferred from homology"/>
<dbReference type="EC" id="1.1.1.100" evidence="3"/>
<reference evidence="3" key="1">
    <citation type="submission" date="2020-02" db="EMBL/GenBank/DDBJ databases">
        <authorList>
            <person name="Meier V. D."/>
        </authorList>
    </citation>
    <scope>NUCLEOTIDE SEQUENCE</scope>
    <source>
        <strain evidence="3">AVDCRST_MAG57</strain>
    </source>
</reference>
<dbReference type="SUPFAM" id="SSF51735">
    <property type="entry name" value="NAD(P)-binding Rossmann-fold domains"/>
    <property type="match status" value="1"/>
</dbReference>
<dbReference type="InterPro" id="IPR036291">
    <property type="entry name" value="NAD(P)-bd_dom_sf"/>
</dbReference>
<dbReference type="PANTHER" id="PTHR45024">
    <property type="entry name" value="DEHYDROGENASES, SHORT CHAIN"/>
    <property type="match status" value="1"/>
</dbReference>
<comment type="similarity">
    <text evidence="1">Belongs to the short-chain dehydrogenases/reductases (SDR) family.</text>
</comment>
<dbReference type="EMBL" id="CADCTI010000189">
    <property type="protein sequence ID" value="CAA9255082.1"/>
    <property type="molecule type" value="Genomic_DNA"/>
</dbReference>
<dbReference type="PRINTS" id="PR00081">
    <property type="entry name" value="GDHRDH"/>
</dbReference>
<dbReference type="InterPro" id="IPR002347">
    <property type="entry name" value="SDR_fam"/>
</dbReference>
<dbReference type="GO" id="GO:0004316">
    <property type="term" value="F:3-oxoacyl-[acyl-carrier-protein] reductase (NADPH) activity"/>
    <property type="evidence" value="ECO:0007669"/>
    <property type="project" value="UniProtKB-EC"/>
</dbReference>
<dbReference type="InterPro" id="IPR020904">
    <property type="entry name" value="Sc_DH/Rdtase_CS"/>
</dbReference>
<dbReference type="InterPro" id="IPR051687">
    <property type="entry name" value="Peroxisomal_Beta-Oxidation"/>
</dbReference>
<name>A0A6J4IKW1_9ACTN</name>
<accession>A0A6J4IKW1</accession>
<dbReference type="Pfam" id="PF00106">
    <property type="entry name" value="adh_short"/>
    <property type="match status" value="1"/>
</dbReference>
<feature type="non-terminal residue" evidence="3">
    <location>
        <position position="1"/>
    </location>
</feature>
<dbReference type="AlphaFoldDB" id="A0A6J4IKW1"/>
<evidence type="ECO:0000256" key="1">
    <source>
        <dbReference type="ARBA" id="ARBA00006484"/>
    </source>
</evidence>
<dbReference type="PROSITE" id="PS00061">
    <property type="entry name" value="ADH_SHORT"/>
    <property type="match status" value="1"/>
</dbReference>
<protein>
    <submittedName>
        <fullName evidence="3">3-oxoacyl-[acyl-carrier protein] reductase</fullName>
        <ecNumber evidence="3">1.1.1.100</ecNumber>
    </submittedName>
</protein>
<gene>
    <name evidence="3" type="ORF">AVDCRST_MAG57-2277</name>
</gene>
<organism evidence="3">
    <name type="scientific">uncultured Blastococcus sp</name>
    <dbReference type="NCBI Taxonomy" id="217144"/>
    <lineage>
        <taxon>Bacteria</taxon>
        <taxon>Bacillati</taxon>
        <taxon>Actinomycetota</taxon>
        <taxon>Actinomycetes</taxon>
        <taxon>Geodermatophilales</taxon>
        <taxon>Geodermatophilaceae</taxon>
        <taxon>Blastococcus</taxon>
        <taxon>environmental samples</taxon>
    </lineage>
</organism>
<evidence type="ECO:0000256" key="2">
    <source>
        <dbReference type="ARBA" id="ARBA00023002"/>
    </source>
</evidence>
<evidence type="ECO:0000313" key="3">
    <source>
        <dbReference type="EMBL" id="CAA9255082.1"/>
    </source>
</evidence>
<dbReference type="PANTHER" id="PTHR45024:SF2">
    <property type="entry name" value="SCP2 DOMAIN-CONTAINING PROTEIN"/>
    <property type="match status" value="1"/>
</dbReference>
<keyword evidence="2 3" id="KW-0560">Oxidoreductase</keyword>
<dbReference type="Gene3D" id="3.40.50.720">
    <property type="entry name" value="NAD(P)-binding Rossmann-like Domain"/>
    <property type="match status" value="2"/>
</dbReference>